<evidence type="ECO:0000313" key="6">
    <source>
        <dbReference type="Proteomes" id="UP000069632"/>
    </source>
</evidence>
<proteinExistence type="inferred from homology"/>
<feature type="signal peptide" evidence="3">
    <location>
        <begin position="1"/>
        <end position="19"/>
    </location>
</feature>
<feature type="chain" id="PRO_5007281503" evidence="3">
    <location>
        <begin position="20"/>
        <end position="319"/>
    </location>
</feature>
<keyword evidence="3" id="KW-0732">Signal</keyword>
<name>A0A128EFV4_9BACT</name>
<dbReference type="Gene3D" id="3.40.50.2300">
    <property type="match status" value="2"/>
</dbReference>
<dbReference type="GO" id="GO:0030288">
    <property type="term" value="C:outer membrane-bounded periplasmic space"/>
    <property type="evidence" value="ECO:0007669"/>
    <property type="project" value="TreeGrafter"/>
</dbReference>
<gene>
    <name evidence="5" type="ORF">ERS672216_01074</name>
</gene>
<comment type="subcellular location">
    <subcellularLocation>
        <location evidence="1">Cell envelope</location>
    </subcellularLocation>
</comment>
<comment type="similarity">
    <text evidence="2">Belongs to the bacterial solute-binding protein 2 family.</text>
</comment>
<evidence type="ECO:0000256" key="2">
    <source>
        <dbReference type="ARBA" id="ARBA00007639"/>
    </source>
</evidence>
<evidence type="ECO:0000259" key="4">
    <source>
        <dbReference type="Pfam" id="PF13407"/>
    </source>
</evidence>
<keyword evidence="5" id="KW-0762">Sugar transport</keyword>
<dbReference type="GO" id="GO:0030246">
    <property type="term" value="F:carbohydrate binding"/>
    <property type="evidence" value="ECO:0007669"/>
    <property type="project" value="TreeGrafter"/>
</dbReference>
<dbReference type="AlphaFoldDB" id="A0A128EFV4"/>
<evidence type="ECO:0000313" key="5">
    <source>
        <dbReference type="EMBL" id="CZE47806.1"/>
    </source>
</evidence>
<dbReference type="OrthoDB" id="257716at2"/>
<dbReference type="PANTHER" id="PTHR30036">
    <property type="entry name" value="D-XYLOSE-BINDING PERIPLASMIC PROTEIN"/>
    <property type="match status" value="1"/>
</dbReference>
<dbReference type="RefSeq" id="WP_075540217.1">
    <property type="nucleotide sequence ID" value="NZ_CP053844.1"/>
</dbReference>
<keyword evidence="5" id="KW-0813">Transport</keyword>
<organism evidence="5 6">
    <name type="scientific">Campylobacter geochelonis</name>
    <dbReference type="NCBI Taxonomy" id="1780362"/>
    <lineage>
        <taxon>Bacteria</taxon>
        <taxon>Pseudomonadati</taxon>
        <taxon>Campylobacterota</taxon>
        <taxon>Epsilonproteobacteria</taxon>
        <taxon>Campylobacterales</taxon>
        <taxon>Campylobacteraceae</taxon>
        <taxon>Campylobacter</taxon>
    </lineage>
</organism>
<evidence type="ECO:0000256" key="1">
    <source>
        <dbReference type="ARBA" id="ARBA00004196"/>
    </source>
</evidence>
<keyword evidence="6" id="KW-1185">Reference proteome</keyword>
<protein>
    <submittedName>
        <fullName evidence="5">ABC-type sugar transport system, periplasmic component</fullName>
    </submittedName>
</protein>
<dbReference type="InterPro" id="IPR050555">
    <property type="entry name" value="Bact_Solute-Bind_Prot2"/>
</dbReference>
<dbReference type="EMBL" id="FIZP01000004">
    <property type="protein sequence ID" value="CZE47806.1"/>
    <property type="molecule type" value="Genomic_DNA"/>
</dbReference>
<dbReference type="PANTHER" id="PTHR30036:SF7">
    <property type="entry name" value="ABC TRANSPORTER PERIPLASMIC-BINDING PROTEIN YPHF"/>
    <property type="match status" value="1"/>
</dbReference>
<reference evidence="5 6" key="1">
    <citation type="submission" date="2016-02" db="EMBL/GenBank/DDBJ databases">
        <authorList>
            <consortium name="Pathogen Informatics"/>
        </authorList>
    </citation>
    <scope>NUCLEOTIDE SEQUENCE [LARGE SCALE GENOMIC DNA]</scope>
    <source>
        <strain evidence="5 6">RC20</strain>
    </source>
</reference>
<feature type="domain" description="Periplasmic binding protein" evidence="4">
    <location>
        <begin position="32"/>
        <end position="283"/>
    </location>
</feature>
<dbReference type="Pfam" id="PF13407">
    <property type="entry name" value="Peripla_BP_4"/>
    <property type="match status" value="1"/>
</dbReference>
<dbReference type="Proteomes" id="UP000069632">
    <property type="component" value="Unassembled WGS sequence"/>
</dbReference>
<dbReference type="InterPro" id="IPR025997">
    <property type="entry name" value="SBP_2_dom"/>
</dbReference>
<dbReference type="InterPro" id="IPR028082">
    <property type="entry name" value="Peripla_BP_I"/>
</dbReference>
<dbReference type="SUPFAM" id="SSF53822">
    <property type="entry name" value="Periplasmic binding protein-like I"/>
    <property type="match status" value="1"/>
</dbReference>
<dbReference type="CDD" id="cd19966">
    <property type="entry name" value="PBP1_ABC_sugar_binding-like"/>
    <property type="match status" value="1"/>
</dbReference>
<sequence>MKFKSLILATVLLATTLVAKDRLSIYFEAGAVGDSFSTVISNGAKAAAKDLDVDLKIYYSDWEPSKMVENFKNALATKPDGMVIMGHPGDELYAPLVEQAVKQGIVVTSVDTELLKTREEFASKGFGYVGSNNYESGKSMANEAIRVFGLKKGESVMIWGLLSQPIRGLRAKGMIEVFETNGIKVDYIEISPEINKDPSLGLSVFSAYVLKHTKTRLAIMDHGALTAQTPQFMKNLNLDKDKLNIAGFSLSPATVAGIKDGYIDLVGDAQPFVQGYLGVWQAVMSKKYAFSGFNIDTGGGFATKDNIKTIEPLIKNGIR</sequence>
<accession>A0A128EFV4</accession>
<evidence type="ECO:0000256" key="3">
    <source>
        <dbReference type="SAM" id="SignalP"/>
    </source>
</evidence>